<dbReference type="RefSeq" id="WP_279331702.1">
    <property type="nucleotide sequence ID" value="NZ_CP121682.1"/>
</dbReference>
<evidence type="ECO:0000259" key="2">
    <source>
        <dbReference type="Pfam" id="PF03364"/>
    </source>
</evidence>
<dbReference type="PANTHER" id="PTHR33824:SF7">
    <property type="entry name" value="POLYKETIDE CYCLASE_DEHYDRASE AND LIPID TRANSPORT SUPERFAMILY PROTEIN"/>
    <property type="match status" value="1"/>
</dbReference>
<dbReference type="Pfam" id="PF03364">
    <property type="entry name" value="Polyketide_cyc"/>
    <property type="match status" value="1"/>
</dbReference>
<dbReference type="InterPro" id="IPR047137">
    <property type="entry name" value="ORF3"/>
</dbReference>
<organism evidence="3 4">
    <name type="scientific">Streptomyces cathayae</name>
    <dbReference type="NCBI Taxonomy" id="3031124"/>
    <lineage>
        <taxon>Bacteria</taxon>
        <taxon>Bacillati</taxon>
        <taxon>Actinomycetota</taxon>
        <taxon>Actinomycetes</taxon>
        <taxon>Kitasatosporales</taxon>
        <taxon>Streptomycetaceae</taxon>
        <taxon>Streptomyces</taxon>
    </lineage>
</organism>
<feature type="domain" description="Coenzyme Q-binding protein COQ10 START" evidence="2">
    <location>
        <begin position="10"/>
        <end position="129"/>
    </location>
</feature>
<dbReference type="Proteomes" id="UP001216440">
    <property type="component" value="Chromosome"/>
</dbReference>
<dbReference type="InterPro" id="IPR023393">
    <property type="entry name" value="START-like_dom_sf"/>
</dbReference>
<dbReference type="Gene3D" id="3.30.530.20">
    <property type="match status" value="1"/>
</dbReference>
<protein>
    <submittedName>
        <fullName evidence="3">SRPBCC family protein</fullName>
    </submittedName>
</protein>
<evidence type="ECO:0000256" key="1">
    <source>
        <dbReference type="SAM" id="MobiDB-lite"/>
    </source>
</evidence>
<accession>A0ABY8JUE1</accession>
<dbReference type="InterPro" id="IPR005031">
    <property type="entry name" value="COQ10_START"/>
</dbReference>
<feature type="region of interest" description="Disordered" evidence="1">
    <location>
        <begin position="153"/>
        <end position="172"/>
    </location>
</feature>
<gene>
    <name evidence="3" type="ORF">PYS65_00695</name>
</gene>
<name>A0ABY8JUE1_9ACTN</name>
<dbReference type="EMBL" id="CP121682">
    <property type="protein sequence ID" value="WGD38804.1"/>
    <property type="molecule type" value="Genomic_DNA"/>
</dbReference>
<sequence>MRTVEETIEVTVPVRTAYDAWTQFKSFPRFMAGVRRVDQIRPAVTRWVVGAGPVRREVGIEIVEQVPDSHLTWRTLERRPSHRGEVSFRSTAAGTTEITVRVRTEAHGAAGVLAAVPGVARRVVRSGLRQFKTYIEGMGDAGGAWRGIIRDGRVQPMEPKPPRSRVPCWPVG</sequence>
<keyword evidence="4" id="KW-1185">Reference proteome</keyword>
<dbReference type="CDD" id="cd07817">
    <property type="entry name" value="SRPBCC_8"/>
    <property type="match status" value="1"/>
</dbReference>
<reference evidence="3 4" key="1">
    <citation type="submission" date="2023-03" db="EMBL/GenBank/DDBJ databases">
        <authorList>
            <person name="Mo P."/>
        </authorList>
    </citation>
    <scope>NUCLEOTIDE SEQUENCE [LARGE SCALE GENOMIC DNA]</scope>
    <source>
        <strain evidence="3 4">HUAS 5</strain>
    </source>
</reference>
<dbReference type="PANTHER" id="PTHR33824">
    <property type="entry name" value="POLYKETIDE CYCLASE/DEHYDRASE AND LIPID TRANSPORT SUPERFAMILY PROTEIN"/>
    <property type="match status" value="1"/>
</dbReference>
<evidence type="ECO:0000313" key="4">
    <source>
        <dbReference type="Proteomes" id="UP001216440"/>
    </source>
</evidence>
<proteinExistence type="predicted"/>
<evidence type="ECO:0000313" key="3">
    <source>
        <dbReference type="EMBL" id="WGD38804.1"/>
    </source>
</evidence>
<dbReference type="SUPFAM" id="SSF55961">
    <property type="entry name" value="Bet v1-like"/>
    <property type="match status" value="1"/>
</dbReference>